<name>A0AAD8A7I9_DIPPU</name>
<dbReference type="FunFam" id="3.30.70.100:FF:000038">
    <property type="entry name" value="Superoxide dismutase 1 copper chaperone"/>
    <property type="match status" value="1"/>
</dbReference>
<dbReference type="EC" id="1.15.1.1" evidence="6"/>
<dbReference type="InterPro" id="IPR036423">
    <property type="entry name" value="SOD-like_Cu/Zn_dom_sf"/>
</dbReference>
<dbReference type="Proteomes" id="UP001233999">
    <property type="component" value="Unassembled WGS sequence"/>
</dbReference>
<accession>A0AAD8A7I9</accession>
<dbReference type="InterPro" id="IPR036163">
    <property type="entry name" value="HMA_dom_sf"/>
</dbReference>
<keyword evidence="20" id="KW-1185">Reference proteome</keyword>
<dbReference type="FunFam" id="2.60.40.200:FF:000004">
    <property type="entry name" value="Copper chaperone for superoxide dismutase"/>
    <property type="match status" value="1"/>
</dbReference>
<dbReference type="InterPro" id="IPR018152">
    <property type="entry name" value="SOD_Cu/Zn_BS"/>
</dbReference>
<dbReference type="InterPro" id="IPR024134">
    <property type="entry name" value="SOD_Cu/Zn_/chaperone"/>
</dbReference>
<comment type="cofactor">
    <cofactor evidence="2">
        <name>Cu(2+)</name>
        <dbReference type="ChEBI" id="CHEBI:29036"/>
    </cofactor>
</comment>
<evidence type="ECO:0000259" key="18">
    <source>
        <dbReference type="PROSITE" id="PS50846"/>
    </source>
</evidence>
<dbReference type="PROSITE" id="PS50846">
    <property type="entry name" value="HMA_2"/>
    <property type="match status" value="1"/>
</dbReference>
<dbReference type="InterPro" id="IPR001424">
    <property type="entry name" value="SOD_Cu_Zn_dom"/>
</dbReference>
<comment type="cofactor">
    <cofactor evidence="1">
        <name>Zn(2+)</name>
        <dbReference type="ChEBI" id="CHEBI:29105"/>
    </cofactor>
</comment>
<sequence>MVLAKIYNDYFQIEFAVQMICQKCVNSIKESLTGVKGIQNVDISLEKESVIVETELPSSEIQEKIESTGRRAVLTGYGGGGNKGAAVAMLGDASGCGFGDVKGVVRFLQTDDDTCVVDGTLDGLTPGLHGLHVHESGDISVGCDSVGDHYNPNNRKHGSPADKETERHAGDLGNVEADSNGRARFRIADNVIKVWDVIGRSVVVTEQPDDLGRGEHANSVTDGNSGKRLACGIIARSAGMFENSKRICACDGVTLWDERDRPLAGPGRRRCNM</sequence>
<dbReference type="CDD" id="cd00305">
    <property type="entry name" value="Cu-Zn_Superoxide_Dismutase"/>
    <property type="match status" value="1"/>
</dbReference>
<evidence type="ECO:0000256" key="2">
    <source>
        <dbReference type="ARBA" id="ARBA00001973"/>
    </source>
</evidence>
<proteinExistence type="inferred from homology"/>
<gene>
    <name evidence="19" type="ORF">L9F63_014602</name>
</gene>
<evidence type="ECO:0000256" key="5">
    <source>
        <dbReference type="ARBA" id="ARBA00010636"/>
    </source>
</evidence>
<evidence type="ECO:0000313" key="20">
    <source>
        <dbReference type="Proteomes" id="UP001233999"/>
    </source>
</evidence>
<evidence type="ECO:0000256" key="3">
    <source>
        <dbReference type="ARBA" id="ARBA00004496"/>
    </source>
</evidence>
<dbReference type="Gene3D" id="2.60.40.200">
    <property type="entry name" value="Superoxide dismutase, copper/zinc binding domain"/>
    <property type="match status" value="1"/>
</dbReference>
<dbReference type="SUPFAM" id="SSF55008">
    <property type="entry name" value="HMA, heavy metal-associated domain"/>
    <property type="match status" value="1"/>
</dbReference>
<comment type="caution">
    <text evidence="19">The sequence shown here is derived from an EMBL/GenBank/DDBJ whole genome shotgun (WGS) entry which is preliminary data.</text>
</comment>
<evidence type="ECO:0000256" key="12">
    <source>
        <dbReference type="ARBA" id="ARBA00023008"/>
    </source>
</evidence>
<dbReference type="PRINTS" id="PR00068">
    <property type="entry name" value="CUZNDISMTASE"/>
</dbReference>
<evidence type="ECO:0000313" key="19">
    <source>
        <dbReference type="EMBL" id="KAJ9593961.1"/>
    </source>
</evidence>
<dbReference type="PANTHER" id="PTHR10003">
    <property type="entry name" value="SUPEROXIDE DISMUTASE CU-ZN -RELATED"/>
    <property type="match status" value="1"/>
</dbReference>
<dbReference type="SUPFAM" id="SSF49329">
    <property type="entry name" value="Cu,Zn superoxide dismutase-like"/>
    <property type="match status" value="1"/>
</dbReference>
<evidence type="ECO:0000256" key="6">
    <source>
        <dbReference type="ARBA" id="ARBA00012682"/>
    </source>
</evidence>
<keyword evidence="13" id="KW-1015">Disulfide bond</keyword>
<feature type="region of interest" description="Disordered" evidence="17">
    <location>
        <begin position="146"/>
        <end position="167"/>
    </location>
</feature>
<evidence type="ECO:0000256" key="16">
    <source>
        <dbReference type="ARBA" id="ARBA00072705"/>
    </source>
</evidence>
<evidence type="ECO:0000256" key="14">
    <source>
        <dbReference type="ARBA" id="ARBA00025798"/>
    </source>
</evidence>
<evidence type="ECO:0000256" key="4">
    <source>
        <dbReference type="ARBA" id="ARBA00010457"/>
    </source>
</evidence>
<evidence type="ECO:0000256" key="10">
    <source>
        <dbReference type="ARBA" id="ARBA00022833"/>
    </source>
</evidence>
<keyword evidence="9" id="KW-0479">Metal-binding</keyword>
<dbReference type="Gene3D" id="3.30.70.100">
    <property type="match status" value="1"/>
</dbReference>
<keyword evidence="11" id="KW-0049">Antioxidant</keyword>
<comment type="similarity">
    <text evidence="4">Belongs to the Cu-Zn superoxide dismutase family.</text>
</comment>
<dbReference type="GO" id="GO:0005507">
    <property type="term" value="F:copper ion binding"/>
    <property type="evidence" value="ECO:0007669"/>
    <property type="project" value="InterPro"/>
</dbReference>
<reference evidence="19" key="1">
    <citation type="journal article" date="2023" name="IScience">
        <title>Live-bearing cockroach genome reveals convergent evolutionary mechanisms linked to viviparity in insects and beyond.</title>
        <authorList>
            <person name="Fouks B."/>
            <person name="Harrison M.C."/>
            <person name="Mikhailova A.A."/>
            <person name="Marchal E."/>
            <person name="English S."/>
            <person name="Carruthers M."/>
            <person name="Jennings E.C."/>
            <person name="Chiamaka E.L."/>
            <person name="Frigard R.A."/>
            <person name="Pippel M."/>
            <person name="Attardo G.M."/>
            <person name="Benoit J.B."/>
            <person name="Bornberg-Bauer E."/>
            <person name="Tobe S.S."/>
        </authorList>
    </citation>
    <scope>NUCLEOTIDE SEQUENCE</scope>
    <source>
        <strain evidence="19">Stay&amp;Tobe</strain>
    </source>
</reference>
<dbReference type="EMBL" id="JASPKZ010003083">
    <property type="protein sequence ID" value="KAJ9593961.1"/>
    <property type="molecule type" value="Genomic_DNA"/>
</dbReference>
<reference evidence="19" key="2">
    <citation type="submission" date="2023-05" db="EMBL/GenBank/DDBJ databases">
        <authorList>
            <person name="Fouks B."/>
        </authorList>
    </citation>
    <scope>NUCLEOTIDE SEQUENCE</scope>
    <source>
        <strain evidence="19">Stay&amp;Tobe</strain>
        <tissue evidence="19">Testes</tissue>
    </source>
</reference>
<evidence type="ECO:0000256" key="13">
    <source>
        <dbReference type="ARBA" id="ARBA00023157"/>
    </source>
</evidence>
<evidence type="ECO:0000256" key="17">
    <source>
        <dbReference type="SAM" id="MobiDB-lite"/>
    </source>
</evidence>
<dbReference type="GO" id="GO:0004784">
    <property type="term" value="F:superoxide dismutase activity"/>
    <property type="evidence" value="ECO:0007669"/>
    <property type="project" value="UniProtKB-EC"/>
</dbReference>
<dbReference type="CDD" id="cd00371">
    <property type="entry name" value="HMA"/>
    <property type="match status" value="1"/>
</dbReference>
<dbReference type="GO" id="GO:0005737">
    <property type="term" value="C:cytoplasm"/>
    <property type="evidence" value="ECO:0007669"/>
    <property type="project" value="UniProtKB-SubCell"/>
</dbReference>
<keyword evidence="8" id="KW-0963">Cytoplasm</keyword>
<comment type="similarity">
    <text evidence="14">In the C-terminal section; belongs to the Cu-Zn superoxide dismutase family.</text>
</comment>
<evidence type="ECO:0000256" key="8">
    <source>
        <dbReference type="ARBA" id="ARBA00022490"/>
    </source>
</evidence>
<dbReference type="Pfam" id="PF00403">
    <property type="entry name" value="HMA"/>
    <property type="match status" value="1"/>
</dbReference>
<comment type="similarity">
    <text evidence="5">Belongs to the CCS1 family.</text>
</comment>
<feature type="domain" description="HMA" evidence="18">
    <location>
        <begin position="10"/>
        <end position="73"/>
    </location>
</feature>
<dbReference type="InterPro" id="IPR006121">
    <property type="entry name" value="HMA_dom"/>
</dbReference>
<dbReference type="PROSITE" id="PS00332">
    <property type="entry name" value="SOD_CU_ZN_2"/>
    <property type="match status" value="1"/>
</dbReference>
<evidence type="ECO:0000256" key="1">
    <source>
        <dbReference type="ARBA" id="ARBA00001947"/>
    </source>
</evidence>
<evidence type="ECO:0000256" key="15">
    <source>
        <dbReference type="ARBA" id="ARBA00032899"/>
    </source>
</evidence>
<evidence type="ECO:0000256" key="11">
    <source>
        <dbReference type="ARBA" id="ARBA00022862"/>
    </source>
</evidence>
<dbReference type="AlphaFoldDB" id="A0AAD8A7I9"/>
<evidence type="ECO:0000256" key="7">
    <source>
        <dbReference type="ARBA" id="ARBA00016103"/>
    </source>
</evidence>
<dbReference type="Pfam" id="PF00080">
    <property type="entry name" value="Sod_Cu"/>
    <property type="match status" value="1"/>
</dbReference>
<comment type="subcellular location">
    <subcellularLocation>
        <location evidence="3">Cytoplasm</location>
    </subcellularLocation>
</comment>
<keyword evidence="12" id="KW-0186">Copper</keyword>
<organism evidence="19 20">
    <name type="scientific">Diploptera punctata</name>
    <name type="common">Pacific beetle cockroach</name>
    <dbReference type="NCBI Taxonomy" id="6984"/>
    <lineage>
        <taxon>Eukaryota</taxon>
        <taxon>Metazoa</taxon>
        <taxon>Ecdysozoa</taxon>
        <taxon>Arthropoda</taxon>
        <taxon>Hexapoda</taxon>
        <taxon>Insecta</taxon>
        <taxon>Pterygota</taxon>
        <taxon>Neoptera</taxon>
        <taxon>Polyneoptera</taxon>
        <taxon>Dictyoptera</taxon>
        <taxon>Blattodea</taxon>
        <taxon>Blaberoidea</taxon>
        <taxon>Blaberidae</taxon>
        <taxon>Diplopterinae</taxon>
        <taxon>Diploptera</taxon>
    </lineage>
</organism>
<evidence type="ECO:0000256" key="9">
    <source>
        <dbReference type="ARBA" id="ARBA00022723"/>
    </source>
</evidence>
<keyword evidence="10" id="KW-0862">Zinc</keyword>
<protein>
    <recommendedName>
        <fullName evidence="16">Extracellular superoxide dismutase [Cu-Zn]</fullName>
        <ecNumber evidence="6">1.15.1.1</ecNumber>
    </recommendedName>
    <alternativeName>
        <fullName evidence="7">Superoxide dismutase 1 copper chaperone</fullName>
    </alternativeName>
    <alternativeName>
        <fullName evidence="15">Superoxide dismutase copper chaperone</fullName>
    </alternativeName>
</protein>